<sequence>MLMNEIMDAYEQEKKRSPKTTNDLLDFYQNKYITGDININYYQRIYHCLREKGAISAHEYA</sequence>
<evidence type="ECO:0008006" key="3">
    <source>
        <dbReference type="Google" id="ProtNLM"/>
    </source>
</evidence>
<keyword evidence="2" id="KW-1185">Reference proteome</keyword>
<organism evidence="1 2">
    <name type="scientific">Virgibacillus natechei</name>
    <dbReference type="NCBI Taxonomy" id="1216297"/>
    <lineage>
        <taxon>Bacteria</taxon>
        <taxon>Bacillati</taxon>
        <taxon>Bacillota</taxon>
        <taxon>Bacilli</taxon>
        <taxon>Bacillales</taxon>
        <taxon>Bacillaceae</taxon>
        <taxon>Virgibacillus</taxon>
    </lineage>
</organism>
<dbReference type="Pfam" id="PF14178">
    <property type="entry name" value="YppF"/>
    <property type="match status" value="1"/>
</dbReference>
<dbReference type="InterPro" id="IPR025553">
    <property type="entry name" value="YppF"/>
</dbReference>
<dbReference type="Proteomes" id="UP001519345">
    <property type="component" value="Unassembled WGS sequence"/>
</dbReference>
<dbReference type="RefSeq" id="WP_209462234.1">
    <property type="nucleotide sequence ID" value="NZ_CP110224.1"/>
</dbReference>
<gene>
    <name evidence="1" type="ORF">J2Z83_001119</name>
</gene>
<name>A0ABS4IDK7_9BACI</name>
<proteinExistence type="predicted"/>
<reference evidence="1 2" key="1">
    <citation type="submission" date="2021-03" db="EMBL/GenBank/DDBJ databases">
        <title>Genomic Encyclopedia of Type Strains, Phase IV (KMG-IV): sequencing the most valuable type-strain genomes for metagenomic binning, comparative biology and taxonomic classification.</title>
        <authorList>
            <person name="Goeker M."/>
        </authorList>
    </citation>
    <scope>NUCLEOTIDE SEQUENCE [LARGE SCALE GENOMIC DNA]</scope>
    <source>
        <strain evidence="1 2">DSM 25609</strain>
    </source>
</reference>
<evidence type="ECO:0000313" key="1">
    <source>
        <dbReference type="EMBL" id="MBP1969016.1"/>
    </source>
</evidence>
<dbReference type="EMBL" id="JAGGKX010000004">
    <property type="protein sequence ID" value="MBP1969016.1"/>
    <property type="molecule type" value="Genomic_DNA"/>
</dbReference>
<protein>
    <recommendedName>
        <fullName evidence="3">YppF-like protein</fullName>
    </recommendedName>
</protein>
<accession>A0ABS4IDK7</accession>
<evidence type="ECO:0000313" key="2">
    <source>
        <dbReference type="Proteomes" id="UP001519345"/>
    </source>
</evidence>
<comment type="caution">
    <text evidence="1">The sequence shown here is derived from an EMBL/GenBank/DDBJ whole genome shotgun (WGS) entry which is preliminary data.</text>
</comment>